<dbReference type="Proteomes" id="UP000029859">
    <property type="component" value="Unassembled WGS sequence"/>
</dbReference>
<evidence type="ECO:0000313" key="1">
    <source>
        <dbReference type="EMBL" id="KGK98132.1"/>
    </source>
</evidence>
<proteinExistence type="predicted"/>
<dbReference type="EMBL" id="JRHO01000014">
    <property type="protein sequence ID" value="KGK98132.1"/>
    <property type="molecule type" value="Genomic_DNA"/>
</dbReference>
<organism evidence="1 2">
    <name type="scientific">Methanococcoides methylutens</name>
    <dbReference type="NCBI Taxonomy" id="2226"/>
    <lineage>
        <taxon>Archaea</taxon>
        <taxon>Methanobacteriati</taxon>
        <taxon>Methanobacteriota</taxon>
        <taxon>Stenosarchaea group</taxon>
        <taxon>Methanomicrobia</taxon>
        <taxon>Methanosarcinales</taxon>
        <taxon>Methanosarcinaceae</taxon>
        <taxon>Methanococcoides</taxon>
    </lineage>
</organism>
<comment type="caution">
    <text evidence="1">The sequence shown here is derived from an EMBL/GenBank/DDBJ whole genome shotgun (WGS) entry which is preliminary data.</text>
</comment>
<sequence>MLVMTTRSVNMLILRDVANAFLEYFETDKISFADTRNIKTMNVGISYSVNPISVIIDTTVDDTAVVVEIMLVSICYIIS</sequence>
<dbReference type="AlphaFoldDB" id="A0A099SZ36"/>
<name>A0A099SZ36_METMT</name>
<gene>
    <name evidence="1" type="ORF">LI82_10425</name>
</gene>
<reference evidence="1 2" key="1">
    <citation type="submission" date="2014-09" db="EMBL/GenBank/DDBJ databases">
        <title>Draft genome sequence of an obligately methylotrophic methanogen, Methanococcoides methylutens, isolated from marine sediment.</title>
        <authorList>
            <person name="Guan Y."/>
            <person name="Ngugi D.K."/>
            <person name="Blom J."/>
            <person name="Ali S."/>
            <person name="Ferry J.G."/>
            <person name="Stingl U."/>
        </authorList>
    </citation>
    <scope>NUCLEOTIDE SEQUENCE [LARGE SCALE GENOMIC DNA]</scope>
    <source>
        <strain evidence="1 2">DSM 2657</strain>
    </source>
</reference>
<protein>
    <submittedName>
        <fullName evidence="1">Uncharacterized protein</fullName>
    </submittedName>
</protein>
<evidence type="ECO:0000313" key="2">
    <source>
        <dbReference type="Proteomes" id="UP000029859"/>
    </source>
</evidence>
<accession>A0A099SZ36</accession>
<keyword evidence="2" id="KW-1185">Reference proteome</keyword>